<evidence type="ECO:0000256" key="2">
    <source>
        <dbReference type="ARBA" id="ARBA00012438"/>
    </source>
</evidence>
<dbReference type="InterPro" id="IPR003594">
    <property type="entry name" value="HATPase_dom"/>
</dbReference>
<protein>
    <recommendedName>
        <fullName evidence="2">histidine kinase</fullName>
        <ecNumber evidence="2">2.7.13.3</ecNumber>
    </recommendedName>
</protein>
<dbReference type="CDD" id="cd00082">
    <property type="entry name" value="HisKA"/>
    <property type="match status" value="1"/>
</dbReference>
<evidence type="ECO:0000256" key="3">
    <source>
        <dbReference type="ARBA" id="ARBA00022553"/>
    </source>
</evidence>
<dbReference type="GO" id="GO:0000155">
    <property type="term" value="F:phosphorelay sensor kinase activity"/>
    <property type="evidence" value="ECO:0007669"/>
    <property type="project" value="InterPro"/>
</dbReference>
<evidence type="ECO:0000313" key="11">
    <source>
        <dbReference type="Proteomes" id="UP000287388"/>
    </source>
</evidence>
<keyword evidence="8" id="KW-0902">Two-component regulatory system</keyword>
<keyword evidence="7" id="KW-0067">ATP-binding</keyword>
<dbReference type="Proteomes" id="UP000287388">
    <property type="component" value="Chromosome"/>
</dbReference>
<gene>
    <name evidence="10" type="ORF">EQG53_10015</name>
</gene>
<evidence type="ECO:0000256" key="7">
    <source>
        <dbReference type="ARBA" id="ARBA00022840"/>
    </source>
</evidence>
<dbReference type="PANTHER" id="PTHR43065">
    <property type="entry name" value="SENSOR HISTIDINE KINASE"/>
    <property type="match status" value="1"/>
</dbReference>
<dbReference type="PROSITE" id="PS50109">
    <property type="entry name" value="HIS_KIN"/>
    <property type="match status" value="1"/>
</dbReference>
<dbReference type="InterPro" id="IPR004358">
    <property type="entry name" value="Sig_transdc_His_kin-like_C"/>
</dbReference>
<keyword evidence="6 10" id="KW-0418">Kinase</keyword>
<evidence type="ECO:0000256" key="5">
    <source>
        <dbReference type="ARBA" id="ARBA00022741"/>
    </source>
</evidence>
<proteinExistence type="predicted"/>
<dbReference type="InterPro" id="IPR003661">
    <property type="entry name" value="HisK_dim/P_dom"/>
</dbReference>
<dbReference type="InterPro" id="IPR036890">
    <property type="entry name" value="HATPase_C_sf"/>
</dbReference>
<evidence type="ECO:0000259" key="9">
    <source>
        <dbReference type="PROSITE" id="PS50109"/>
    </source>
</evidence>
<dbReference type="SMART" id="SM00387">
    <property type="entry name" value="HATPase_c"/>
    <property type="match status" value="1"/>
</dbReference>
<evidence type="ECO:0000256" key="6">
    <source>
        <dbReference type="ARBA" id="ARBA00022777"/>
    </source>
</evidence>
<reference evidence="10 11" key="1">
    <citation type="submission" date="2019-01" db="EMBL/GenBank/DDBJ databases">
        <title>Brevundimonas diminuta Genome sequencing and assembly.</title>
        <authorList>
            <person name="Chen H."/>
        </authorList>
    </citation>
    <scope>NUCLEOTIDE SEQUENCE [LARGE SCALE GENOMIC DNA]</scope>
    <source>
        <strain evidence="11">ATCC(B) 19146</strain>
    </source>
</reference>
<name>A0A410NXU2_BREDI</name>
<dbReference type="SMART" id="SM00388">
    <property type="entry name" value="HisKA"/>
    <property type="match status" value="1"/>
</dbReference>
<dbReference type="Gene3D" id="1.10.287.130">
    <property type="match status" value="1"/>
</dbReference>
<dbReference type="AlphaFoldDB" id="A0A410NXU2"/>
<dbReference type="PANTHER" id="PTHR43065:SF10">
    <property type="entry name" value="PEROXIDE STRESS-ACTIVATED HISTIDINE KINASE MAK3"/>
    <property type="match status" value="1"/>
</dbReference>
<evidence type="ECO:0000256" key="8">
    <source>
        <dbReference type="ARBA" id="ARBA00023012"/>
    </source>
</evidence>
<comment type="catalytic activity">
    <reaction evidence="1">
        <text>ATP + protein L-histidine = ADP + protein N-phospho-L-histidine.</text>
        <dbReference type="EC" id="2.7.13.3"/>
    </reaction>
</comment>
<dbReference type="PRINTS" id="PR00344">
    <property type="entry name" value="BCTRLSENSOR"/>
</dbReference>
<accession>A0A410NXU2</accession>
<dbReference type="EMBL" id="CP035093">
    <property type="protein sequence ID" value="QAT14663.1"/>
    <property type="molecule type" value="Genomic_DNA"/>
</dbReference>
<sequence>MRDFPSRLRPGGAPMTVALRPLDAPQWTDAALSALNICAAAFDTRGLTWRSPAFVAAFPEWREGETLASVECRLPGLNEAIVAARREGASDALIVQPGGRRVHDVRLALSDGLVFLELSDAAERQEAQQRHLADREELLTTSRVLSVGEMATMIAHELNQPIGSIANILRGLKARLQRGALTLETGAEALDRATEQALYASGVIQRVRTFVDQRQPQVQRLDLARLARNTLDLLDWEITRDRVTARAATPPDLPAVLGDPVMVQQVLVNLARNALDAMRGVDLPRRELTIEARHSLDARQIELTLTDTGPGVPEEASARVFSPFFSTRSGGMGVGLGICRSIIELHRGRLWFTPGEAGGSVFHIALPLAAAEIPTEEARP</sequence>
<dbReference type="KEGG" id="bdm:EQG53_10015"/>
<dbReference type="Gene3D" id="3.30.565.10">
    <property type="entry name" value="Histidine kinase-like ATPase, C-terminal domain"/>
    <property type="match status" value="1"/>
</dbReference>
<dbReference type="GO" id="GO:0005524">
    <property type="term" value="F:ATP binding"/>
    <property type="evidence" value="ECO:0007669"/>
    <property type="project" value="UniProtKB-KW"/>
</dbReference>
<dbReference type="Pfam" id="PF02518">
    <property type="entry name" value="HATPase_c"/>
    <property type="match status" value="1"/>
</dbReference>
<evidence type="ECO:0000313" key="10">
    <source>
        <dbReference type="EMBL" id="QAT14663.1"/>
    </source>
</evidence>
<dbReference type="InterPro" id="IPR036097">
    <property type="entry name" value="HisK_dim/P_sf"/>
</dbReference>
<keyword evidence="5" id="KW-0547">Nucleotide-binding</keyword>
<evidence type="ECO:0000256" key="4">
    <source>
        <dbReference type="ARBA" id="ARBA00022679"/>
    </source>
</evidence>
<dbReference type="InterPro" id="IPR005467">
    <property type="entry name" value="His_kinase_dom"/>
</dbReference>
<feature type="domain" description="Histidine kinase" evidence="9">
    <location>
        <begin position="153"/>
        <end position="370"/>
    </location>
</feature>
<dbReference type="SUPFAM" id="SSF55874">
    <property type="entry name" value="ATPase domain of HSP90 chaperone/DNA topoisomerase II/histidine kinase"/>
    <property type="match status" value="1"/>
</dbReference>
<evidence type="ECO:0000256" key="1">
    <source>
        <dbReference type="ARBA" id="ARBA00000085"/>
    </source>
</evidence>
<dbReference type="EC" id="2.7.13.3" evidence="2"/>
<keyword evidence="3" id="KW-0597">Phosphoprotein</keyword>
<keyword evidence="4" id="KW-0808">Transferase</keyword>
<organism evidence="10 11">
    <name type="scientific">Brevundimonas diminuta</name>
    <name type="common">Pseudomonas diminuta</name>
    <dbReference type="NCBI Taxonomy" id="293"/>
    <lineage>
        <taxon>Bacteria</taxon>
        <taxon>Pseudomonadati</taxon>
        <taxon>Pseudomonadota</taxon>
        <taxon>Alphaproteobacteria</taxon>
        <taxon>Caulobacterales</taxon>
        <taxon>Caulobacteraceae</taxon>
        <taxon>Brevundimonas</taxon>
    </lineage>
</organism>
<dbReference type="SUPFAM" id="SSF47384">
    <property type="entry name" value="Homodimeric domain of signal transducing histidine kinase"/>
    <property type="match status" value="1"/>
</dbReference>